<dbReference type="AlphaFoldDB" id="A0A494WY40"/>
<gene>
    <name evidence="4" type="ORF">D7024_00250</name>
</gene>
<dbReference type="Gene3D" id="3.90.550.10">
    <property type="entry name" value="Spore Coat Polysaccharide Biosynthesis Protein SpsA, Chain A"/>
    <property type="match status" value="1"/>
</dbReference>
<evidence type="ECO:0000259" key="3">
    <source>
        <dbReference type="Pfam" id="PF02709"/>
    </source>
</evidence>
<organism evidence="4 5">
    <name type="scientific">Desulfofundulus salinus</name>
    <dbReference type="NCBI Taxonomy" id="2419843"/>
    <lineage>
        <taxon>Bacteria</taxon>
        <taxon>Bacillati</taxon>
        <taxon>Bacillota</taxon>
        <taxon>Clostridia</taxon>
        <taxon>Eubacteriales</taxon>
        <taxon>Peptococcaceae</taxon>
        <taxon>Desulfofundulus</taxon>
    </lineage>
</organism>
<dbReference type="InterPro" id="IPR027791">
    <property type="entry name" value="Galactosyl_T_C"/>
</dbReference>
<dbReference type="InterPro" id="IPR001173">
    <property type="entry name" value="Glyco_trans_2-like"/>
</dbReference>
<dbReference type="InterPro" id="IPR029044">
    <property type="entry name" value="Nucleotide-diphossugar_trans"/>
</dbReference>
<keyword evidence="1 4" id="KW-0808">Transferase</keyword>
<dbReference type="OrthoDB" id="396512at2"/>
<dbReference type="Pfam" id="PF02709">
    <property type="entry name" value="Glyco_transf_7C"/>
    <property type="match status" value="1"/>
</dbReference>
<proteinExistence type="predicted"/>
<evidence type="ECO:0000313" key="4">
    <source>
        <dbReference type="EMBL" id="RKO65550.1"/>
    </source>
</evidence>
<reference evidence="4 5" key="1">
    <citation type="submission" date="2018-10" db="EMBL/GenBank/DDBJ databases">
        <authorList>
            <person name="Grouzdev D.S."/>
            <person name="Krutkina M.S."/>
            <person name="Tourova T.P."/>
            <person name="Nazina T.N."/>
        </authorList>
    </citation>
    <scope>NUCLEOTIDE SEQUENCE [LARGE SCALE GENOMIC DNA]</scope>
    <source>
        <strain evidence="4 5">435</strain>
    </source>
</reference>
<protein>
    <submittedName>
        <fullName evidence="4">Glycosyltransferase</fullName>
    </submittedName>
</protein>
<accession>A0A494WY40</accession>
<dbReference type="PANTHER" id="PTHR43179">
    <property type="entry name" value="RHAMNOSYLTRANSFERASE WBBL"/>
    <property type="match status" value="1"/>
</dbReference>
<dbReference type="EMBL" id="RBWE01000001">
    <property type="protein sequence ID" value="RKO65550.1"/>
    <property type="molecule type" value="Genomic_DNA"/>
</dbReference>
<dbReference type="SUPFAM" id="SSF53448">
    <property type="entry name" value="Nucleotide-diphospho-sugar transferases"/>
    <property type="match status" value="1"/>
</dbReference>
<dbReference type="GO" id="GO:0016740">
    <property type="term" value="F:transferase activity"/>
    <property type="evidence" value="ECO:0007669"/>
    <property type="project" value="UniProtKB-KW"/>
</dbReference>
<sequence length="308" mass="35154">MTYTSIGSNCYPLRRVVAPFVLFSIIIPCRNEGDHLRRTVRSMIQARGSEQEIIVVDDGSTDGCCDFLRSGEMPGVRLVEGKNLGVAGARNVGAAQARGEILCFCDAHLELPPGWLAALARPLGEGMAEVVCPAMADFRRPHAVGYGVTWGASLQWRWLHRRPPEPSYVPLAPGGCLLVSRQVYEAVGGFERGFYGFGFDDQEFSLKVWLFGYRVMVQPQVQVRHLFREAHPYPVGADELLHNFLRMTFLHFNRRRLKRVMEMVRGQPGFAGVMAGLLDSDVWEKRMNYFRRRRYDDDWFMERFKIPF</sequence>
<dbReference type="PANTHER" id="PTHR43179:SF7">
    <property type="entry name" value="RHAMNOSYLTRANSFERASE WBBL"/>
    <property type="match status" value="1"/>
</dbReference>
<name>A0A494WY40_9FIRM</name>
<keyword evidence="5" id="KW-1185">Reference proteome</keyword>
<comment type="caution">
    <text evidence="4">The sequence shown here is derived from an EMBL/GenBank/DDBJ whole genome shotgun (WGS) entry which is preliminary data.</text>
</comment>
<feature type="domain" description="Glycosyltransferase 2-like" evidence="2">
    <location>
        <begin position="24"/>
        <end position="139"/>
    </location>
</feature>
<evidence type="ECO:0000313" key="5">
    <source>
        <dbReference type="Proteomes" id="UP000271256"/>
    </source>
</evidence>
<evidence type="ECO:0000259" key="2">
    <source>
        <dbReference type="Pfam" id="PF00535"/>
    </source>
</evidence>
<dbReference type="Pfam" id="PF00535">
    <property type="entry name" value="Glycos_transf_2"/>
    <property type="match status" value="1"/>
</dbReference>
<dbReference type="Proteomes" id="UP000271256">
    <property type="component" value="Unassembled WGS sequence"/>
</dbReference>
<feature type="domain" description="Galactosyltransferase C-terminal" evidence="3">
    <location>
        <begin position="174"/>
        <end position="224"/>
    </location>
</feature>
<evidence type="ECO:0000256" key="1">
    <source>
        <dbReference type="ARBA" id="ARBA00022679"/>
    </source>
</evidence>